<protein>
    <submittedName>
        <fullName evidence="1">Uncharacterized protein</fullName>
    </submittedName>
</protein>
<dbReference type="SUPFAM" id="SSF50978">
    <property type="entry name" value="WD40 repeat-like"/>
    <property type="match status" value="1"/>
</dbReference>
<dbReference type="InterPro" id="IPR015943">
    <property type="entry name" value="WD40/YVTN_repeat-like_dom_sf"/>
</dbReference>
<dbReference type="AlphaFoldDB" id="A0A2H9TKM1"/>
<organism evidence="1 2">
    <name type="scientific">Paramicrosporidium saccamoebae</name>
    <dbReference type="NCBI Taxonomy" id="1246581"/>
    <lineage>
        <taxon>Eukaryota</taxon>
        <taxon>Fungi</taxon>
        <taxon>Fungi incertae sedis</taxon>
        <taxon>Cryptomycota</taxon>
        <taxon>Cryptomycota incertae sedis</taxon>
        <taxon>Paramicrosporidium</taxon>
    </lineage>
</organism>
<evidence type="ECO:0000313" key="1">
    <source>
        <dbReference type="EMBL" id="PJF18288.1"/>
    </source>
</evidence>
<dbReference type="EMBL" id="MTSL01000132">
    <property type="protein sequence ID" value="PJF18288.1"/>
    <property type="molecule type" value="Genomic_DNA"/>
</dbReference>
<gene>
    <name evidence="1" type="ORF">PSACC_01888</name>
</gene>
<name>A0A2H9TKM1_9FUNG</name>
<accession>A0A2H9TKM1</accession>
<dbReference type="OrthoDB" id="5588835at2759"/>
<dbReference type="Gene3D" id="2.130.10.10">
    <property type="entry name" value="YVTN repeat-like/Quinoprotein amine dehydrogenase"/>
    <property type="match status" value="1"/>
</dbReference>
<dbReference type="InterPro" id="IPR001680">
    <property type="entry name" value="WD40_rpt"/>
</dbReference>
<dbReference type="STRING" id="1246581.A0A2H9TKM1"/>
<dbReference type="Pfam" id="PF00400">
    <property type="entry name" value="WD40"/>
    <property type="match status" value="1"/>
</dbReference>
<reference evidence="1 2" key="1">
    <citation type="submission" date="2016-10" db="EMBL/GenBank/DDBJ databases">
        <title>The genome of Paramicrosporidium saccamoebae is the missing link in understanding Cryptomycota and Microsporidia evolution.</title>
        <authorList>
            <person name="Quandt C.A."/>
            <person name="Beaudet D."/>
            <person name="Corsaro D."/>
            <person name="Michel R."/>
            <person name="Corradi N."/>
            <person name="James T."/>
        </authorList>
    </citation>
    <scope>NUCLEOTIDE SEQUENCE [LARGE SCALE GENOMIC DNA]</scope>
    <source>
        <strain evidence="1 2">KSL3</strain>
    </source>
</reference>
<evidence type="ECO:0000313" key="2">
    <source>
        <dbReference type="Proteomes" id="UP000240830"/>
    </source>
</evidence>
<proteinExistence type="predicted"/>
<comment type="caution">
    <text evidence="1">The sequence shown here is derived from an EMBL/GenBank/DDBJ whole genome shotgun (WGS) entry which is preliminary data.</text>
</comment>
<dbReference type="SMART" id="SM00320">
    <property type="entry name" value="WD40"/>
    <property type="match status" value="4"/>
</dbReference>
<keyword evidence="2" id="KW-1185">Reference proteome</keyword>
<dbReference type="Proteomes" id="UP000240830">
    <property type="component" value="Unassembled WGS sequence"/>
</dbReference>
<sequence>MSTHCSQPSRASPYQTSAYCLGYNGICRVDSKNPLSEMPMSIRDQGAVLQMSMSPDGVLATVSILGHVKLWYHQDNQWSLLGTLRDGEEPAIEEFYCGVWLEDYYAAAGKRKDRHAWNDEEDDNQMLPGVVKVFNPDGSVLHRLEGHEEEILFLKKVSYAGQNILLSCSQDGYIFCWTFSPDWTVLLNHTRLIDDISCMVFSVEPLPGTGDRLLLAACDDKLRIFDMESMRLVQSFDTAFTSFCDHAVIVDPQYLDPVLYPRTEGDWFVLARGVELLNNDTLQPMAENSIRLFRLSLVGSTFKLQQCRVFADPQYQANSWLLRLAVSGSLVAAPTVTGSVVLLNLNRKPDLTVGWLCHHDQLEVRQVLFHQDSLFSCADDGMDLKLYKYFLVTNATDDYIFD</sequence>
<dbReference type="InterPro" id="IPR036322">
    <property type="entry name" value="WD40_repeat_dom_sf"/>
</dbReference>